<dbReference type="SUPFAM" id="SSF46785">
    <property type="entry name" value="Winged helix' DNA-binding domain"/>
    <property type="match status" value="1"/>
</dbReference>
<dbReference type="GO" id="GO:0016887">
    <property type="term" value="F:ATP hydrolysis activity"/>
    <property type="evidence" value="ECO:0007669"/>
    <property type="project" value="InterPro"/>
</dbReference>
<organism evidence="8 9">
    <name type="scientific">Halarchaeum rubridurum</name>
    <dbReference type="NCBI Taxonomy" id="489911"/>
    <lineage>
        <taxon>Archaea</taxon>
        <taxon>Methanobacteriati</taxon>
        <taxon>Methanobacteriota</taxon>
        <taxon>Stenosarchaea group</taxon>
        <taxon>Halobacteria</taxon>
        <taxon>Halobacteriales</taxon>
        <taxon>Halobacteriaceae</taxon>
    </lineage>
</organism>
<dbReference type="InterPro" id="IPR027417">
    <property type="entry name" value="P-loop_NTPase"/>
</dbReference>
<keyword evidence="2 5" id="KW-0235">DNA replication</keyword>
<dbReference type="Gene3D" id="3.40.50.300">
    <property type="entry name" value="P-loop containing nucleotide triphosphate hydrolases"/>
    <property type="match status" value="1"/>
</dbReference>
<reference evidence="8" key="1">
    <citation type="journal article" date="2014" name="Int. J. Syst. Evol. Microbiol.">
        <title>Complete genome sequence of Corynebacterium casei LMG S-19264T (=DSM 44701T), isolated from a smear-ripened cheese.</title>
        <authorList>
            <consortium name="US DOE Joint Genome Institute (JGI-PGF)"/>
            <person name="Walter F."/>
            <person name="Albersmeier A."/>
            <person name="Kalinowski J."/>
            <person name="Ruckert C."/>
        </authorList>
    </citation>
    <scope>NUCLEOTIDE SEQUENCE</scope>
    <source>
        <strain evidence="8">JCM 16108</strain>
    </source>
</reference>
<dbReference type="CDD" id="cd08768">
    <property type="entry name" value="Cdc6_C"/>
    <property type="match status" value="1"/>
</dbReference>
<dbReference type="InterPro" id="IPR014277">
    <property type="entry name" value="Orc1/Cdc6_arc"/>
</dbReference>
<dbReference type="CDD" id="cd00009">
    <property type="entry name" value="AAA"/>
    <property type="match status" value="1"/>
</dbReference>
<dbReference type="SMART" id="SM01074">
    <property type="entry name" value="Cdc6_C"/>
    <property type="match status" value="1"/>
</dbReference>
<dbReference type="InterPro" id="IPR015163">
    <property type="entry name" value="Cdc6_C"/>
</dbReference>
<evidence type="ECO:0000256" key="3">
    <source>
        <dbReference type="ARBA" id="ARBA00022741"/>
    </source>
</evidence>
<dbReference type="FunFam" id="1.10.8.60:FF:000073">
    <property type="entry name" value="ORC1-type DNA replication protein"/>
    <property type="match status" value="1"/>
</dbReference>
<dbReference type="Gene3D" id="1.10.8.60">
    <property type="match status" value="1"/>
</dbReference>
<dbReference type="InterPro" id="IPR036388">
    <property type="entry name" value="WH-like_DNA-bd_sf"/>
</dbReference>
<feature type="domain" description="AAA+ ATPase" evidence="6">
    <location>
        <begin position="54"/>
        <end position="211"/>
    </location>
</feature>
<dbReference type="InterPro" id="IPR055237">
    <property type="entry name" value="Cdc6_lid"/>
</dbReference>
<dbReference type="NCBIfam" id="TIGR02928">
    <property type="entry name" value="orc1/cdc6 family replication initiation protein"/>
    <property type="match status" value="1"/>
</dbReference>
<keyword evidence="3 5" id="KW-0547">Nucleotide-binding</keyword>
<comment type="function">
    <text evidence="5">Involved in regulation of DNA replication.</text>
</comment>
<feature type="binding site" evidence="5">
    <location>
        <position position="227"/>
    </location>
    <ligand>
        <name>ATP</name>
        <dbReference type="ChEBI" id="CHEBI:30616"/>
    </ligand>
</feature>
<dbReference type="GO" id="GO:0005524">
    <property type="term" value="F:ATP binding"/>
    <property type="evidence" value="ECO:0007669"/>
    <property type="project" value="UniProtKB-UniRule"/>
</dbReference>
<proteinExistence type="inferred from homology"/>
<dbReference type="Pfam" id="PF09079">
    <property type="entry name" value="WHD_Cdc6"/>
    <property type="match status" value="1"/>
</dbReference>
<dbReference type="Gene3D" id="1.10.10.10">
    <property type="entry name" value="Winged helix-like DNA-binding domain superfamily/Winged helix DNA-binding domain"/>
    <property type="match status" value="1"/>
</dbReference>
<evidence type="ECO:0000313" key="9">
    <source>
        <dbReference type="Proteomes" id="UP000614609"/>
    </source>
</evidence>
<dbReference type="PANTHER" id="PTHR10763:SF22">
    <property type="entry name" value="ORC1-TYPE DNA REPLICATION PROTEIN"/>
    <property type="match status" value="1"/>
</dbReference>
<evidence type="ECO:0000259" key="6">
    <source>
        <dbReference type="SMART" id="SM00382"/>
    </source>
</evidence>
<evidence type="ECO:0000256" key="5">
    <source>
        <dbReference type="HAMAP-Rule" id="MF_01407"/>
    </source>
</evidence>
<gene>
    <name evidence="8" type="ORF">GCM10009017_28580</name>
</gene>
<dbReference type="SUPFAM" id="SSF52540">
    <property type="entry name" value="P-loop containing nucleoside triphosphate hydrolases"/>
    <property type="match status" value="1"/>
</dbReference>
<dbReference type="GO" id="GO:0051301">
    <property type="term" value="P:cell division"/>
    <property type="evidence" value="ECO:0007669"/>
    <property type="project" value="UniProtKB-KW"/>
</dbReference>
<evidence type="ECO:0000259" key="7">
    <source>
        <dbReference type="SMART" id="SM01074"/>
    </source>
</evidence>
<feature type="domain" description="Cdc6 C-terminal" evidence="7">
    <location>
        <begin position="310"/>
        <end position="393"/>
    </location>
</feature>
<keyword evidence="4 5" id="KW-0067">ATP-binding</keyword>
<dbReference type="GO" id="GO:0006260">
    <property type="term" value="P:DNA replication"/>
    <property type="evidence" value="ECO:0007669"/>
    <property type="project" value="UniProtKB-UniRule"/>
</dbReference>
<evidence type="ECO:0000256" key="2">
    <source>
        <dbReference type="ARBA" id="ARBA00022705"/>
    </source>
</evidence>
<feature type="binding site" evidence="5">
    <location>
        <position position="215"/>
    </location>
    <ligand>
        <name>ATP</name>
        <dbReference type="ChEBI" id="CHEBI:30616"/>
    </ligand>
</feature>
<dbReference type="Pfam" id="PF22703">
    <property type="entry name" value="Cdc6_lid"/>
    <property type="match status" value="1"/>
</dbReference>
<dbReference type="InterPro" id="IPR003593">
    <property type="entry name" value="AAA+_ATPase"/>
</dbReference>
<accession>A0A830G5D7</accession>
<dbReference type="InterPro" id="IPR050311">
    <property type="entry name" value="ORC1/CDC6"/>
</dbReference>
<name>A0A830G5D7_9EURY</name>
<dbReference type="EMBL" id="BMOO01000016">
    <property type="protein sequence ID" value="GGM77148.1"/>
    <property type="molecule type" value="Genomic_DNA"/>
</dbReference>
<dbReference type="AlphaFoldDB" id="A0A830G5D7"/>
<evidence type="ECO:0000256" key="1">
    <source>
        <dbReference type="ARBA" id="ARBA00006184"/>
    </source>
</evidence>
<evidence type="ECO:0000256" key="4">
    <source>
        <dbReference type="ARBA" id="ARBA00022840"/>
    </source>
</evidence>
<dbReference type="SMART" id="SM00382">
    <property type="entry name" value="AAA"/>
    <property type="match status" value="1"/>
</dbReference>
<dbReference type="HAMAP" id="MF_01407">
    <property type="entry name" value="ORC1_type_DNA_replic_protein"/>
    <property type="match status" value="1"/>
</dbReference>
<feature type="binding site" evidence="5">
    <location>
        <begin position="66"/>
        <end position="70"/>
    </location>
    <ligand>
        <name>ATP</name>
        <dbReference type="ChEBI" id="CHEBI:30616"/>
    </ligand>
</feature>
<comment type="caution">
    <text evidence="8">The sequence shown here is derived from an EMBL/GenBank/DDBJ whole genome shotgun (WGS) entry which is preliminary data.</text>
</comment>
<sequence length="404" mass="45366">MTPPMGLAPFAPDNTIFKNETALRDSYRPDELLERDEELAAYQSALRPVINGAQPKNIFLYGETGVGKTLATRMVLDRLRQDQADYDHLDLHTVNLVCKSMGSSYQVAVNLVNEFRDLHEEINSTGHPASDVYNKLWTHLEELDATHCLIVLDEIDAIGSDDNLLYELPRANDNGNVESTWVGVIGISNDFTFRESLSARVTDSLCDEEIHFPPYDANQLRKILTQRSQDAFRDDVLSGDVIPLCAAQTAQKYGSARQALKRLYKAGDLARDEGADEVTEDHIRQADDLVERDKVQSELSKLPTQAKIALYGLLMLDDDGKTPAKRSKIYERYSIAAKQLGADVVSDRTIHDNLSQLTLKGFLDVNEQNEGPNGGSYYEYEFSIRPDLARDVLRHDGRTGDLWE</sequence>
<dbReference type="Proteomes" id="UP000614609">
    <property type="component" value="Unassembled WGS sequence"/>
</dbReference>
<dbReference type="InterPro" id="IPR049945">
    <property type="entry name" value="AAA_22"/>
</dbReference>
<evidence type="ECO:0000313" key="8">
    <source>
        <dbReference type="EMBL" id="GGM77148.1"/>
    </source>
</evidence>
<keyword evidence="8" id="KW-0131">Cell cycle</keyword>
<comment type="similarity">
    <text evidence="1 5">Belongs to the CDC6/cdc18 family.</text>
</comment>
<dbReference type="PANTHER" id="PTHR10763">
    <property type="entry name" value="CELL DIVISION CONTROL PROTEIN 6-RELATED"/>
    <property type="match status" value="1"/>
</dbReference>
<protein>
    <recommendedName>
        <fullName evidence="5">ORC1-type DNA replication protein</fullName>
    </recommendedName>
</protein>
<keyword evidence="9" id="KW-1185">Reference proteome</keyword>
<dbReference type="InterPro" id="IPR036390">
    <property type="entry name" value="WH_DNA-bd_sf"/>
</dbReference>
<dbReference type="Pfam" id="PF13401">
    <property type="entry name" value="AAA_22"/>
    <property type="match status" value="1"/>
</dbReference>
<keyword evidence="8" id="KW-0132">Cell division</keyword>
<reference evidence="8" key="2">
    <citation type="submission" date="2020-09" db="EMBL/GenBank/DDBJ databases">
        <authorList>
            <person name="Sun Q."/>
            <person name="Ohkuma M."/>
        </authorList>
    </citation>
    <scope>NUCLEOTIDE SEQUENCE</scope>
    <source>
        <strain evidence="8">JCM 16108</strain>
    </source>
</reference>